<accession>A0A4V2PGN2</accession>
<dbReference type="OrthoDB" id="329172at2"/>
<name>A0A4V2PGN2_9GAMM</name>
<evidence type="ECO:0000313" key="2">
    <source>
        <dbReference type="EMBL" id="TCK17496.1"/>
    </source>
</evidence>
<comment type="caution">
    <text evidence="2">The sequence shown here is derived from an EMBL/GenBank/DDBJ whole genome shotgun (WGS) entry which is preliminary data.</text>
</comment>
<dbReference type="Proteomes" id="UP000295707">
    <property type="component" value="Unassembled WGS sequence"/>
</dbReference>
<evidence type="ECO:0000313" key="3">
    <source>
        <dbReference type="Proteomes" id="UP000295707"/>
    </source>
</evidence>
<organism evidence="2 3">
    <name type="scientific">Thiogranum longum</name>
    <dbReference type="NCBI Taxonomy" id="1537524"/>
    <lineage>
        <taxon>Bacteria</taxon>
        <taxon>Pseudomonadati</taxon>
        <taxon>Pseudomonadota</taxon>
        <taxon>Gammaproteobacteria</taxon>
        <taxon>Chromatiales</taxon>
        <taxon>Ectothiorhodospiraceae</taxon>
        <taxon>Thiogranum</taxon>
    </lineage>
</organism>
<dbReference type="Pfam" id="PF01850">
    <property type="entry name" value="PIN"/>
    <property type="match status" value="1"/>
</dbReference>
<dbReference type="InterPro" id="IPR029060">
    <property type="entry name" value="PIN-like_dom_sf"/>
</dbReference>
<dbReference type="EMBL" id="SMFX01000001">
    <property type="protein sequence ID" value="TCK17496.1"/>
    <property type="molecule type" value="Genomic_DNA"/>
</dbReference>
<dbReference type="SUPFAM" id="SSF88723">
    <property type="entry name" value="PIN domain-like"/>
    <property type="match status" value="1"/>
</dbReference>
<feature type="domain" description="PIN" evidence="1">
    <location>
        <begin position="2"/>
        <end position="112"/>
    </location>
</feature>
<dbReference type="Gene3D" id="3.40.50.1010">
    <property type="entry name" value="5'-nuclease"/>
    <property type="match status" value="1"/>
</dbReference>
<proteinExistence type="predicted"/>
<evidence type="ECO:0000259" key="1">
    <source>
        <dbReference type="Pfam" id="PF01850"/>
    </source>
</evidence>
<reference evidence="2 3" key="1">
    <citation type="submission" date="2019-03" db="EMBL/GenBank/DDBJ databases">
        <title>Genomic Encyclopedia of Type Strains, Phase IV (KMG-IV): sequencing the most valuable type-strain genomes for metagenomic binning, comparative biology and taxonomic classification.</title>
        <authorList>
            <person name="Goeker M."/>
        </authorList>
    </citation>
    <scope>NUCLEOTIDE SEQUENCE [LARGE SCALE GENOMIC DNA]</scope>
    <source>
        <strain evidence="2 3">DSM 19610</strain>
    </source>
</reference>
<gene>
    <name evidence="2" type="ORF">DFR30_0726</name>
</gene>
<dbReference type="AlphaFoldDB" id="A0A4V2PGN2"/>
<protein>
    <recommendedName>
        <fullName evidence="1">PIN domain-containing protein</fullName>
    </recommendedName>
</protein>
<sequence>MILVDTSIWIDHLRAGNNHLIELLNSNQVLLHPFVIGELACGNLRNREEILRLLNDLPQSPVASPEEALHFIEQNQLMGKAIGYIDVHLLAATALAENTRLWTSDKRLKKVTVGMKLAFD</sequence>
<keyword evidence="3" id="KW-1185">Reference proteome</keyword>
<dbReference type="RefSeq" id="WP_132971368.1">
    <property type="nucleotide sequence ID" value="NZ_SMFX01000001.1"/>
</dbReference>
<dbReference type="InterPro" id="IPR002716">
    <property type="entry name" value="PIN_dom"/>
</dbReference>